<dbReference type="EMBL" id="QZDT01000003">
    <property type="protein sequence ID" value="NBJ91622.1"/>
    <property type="molecule type" value="Genomic_DNA"/>
</dbReference>
<reference evidence="6" key="1">
    <citation type="submission" date="2018-09" db="EMBL/GenBank/DDBJ databases">
        <title>Murine metabolic-syndrome-specific gut microbial biobank.</title>
        <authorList>
            <person name="Liu C."/>
        </authorList>
    </citation>
    <scope>NUCLEOTIDE SEQUENCE</scope>
    <source>
        <strain evidence="6">D42-62</strain>
    </source>
</reference>
<evidence type="ECO:0000313" key="7">
    <source>
        <dbReference type="Proteomes" id="UP001154420"/>
    </source>
</evidence>
<evidence type="ECO:0000256" key="3">
    <source>
        <dbReference type="ARBA" id="ARBA00038412"/>
    </source>
</evidence>
<keyword evidence="2" id="KW-0378">Hydrolase</keyword>
<dbReference type="AlphaFoldDB" id="A0A9X5BDG6"/>
<dbReference type="Gene3D" id="1.10.30.50">
    <property type="match status" value="1"/>
</dbReference>
<dbReference type="GO" id="GO:0008270">
    <property type="term" value="F:zinc ion binding"/>
    <property type="evidence" value="ECO:0007669"/>
    <property type="project" value="InterPro"/>
</dbReference>
<evidence type="ECO:0000256" key="1">
    <source>
        <dbReference type="ARBA" id="ARBA00022722"/>
    </source>
</evidence>
<proteinExistence type="inferred from homology"/>
<gene>
    <name evidence="6" type="ORF">D5281_03205</name>
</gene>
<organism evidence="6 7">
    <name type="scientific">Parablautia muri</name>
    <dbReference type="NCBI Taxonomy" id="2320879"/>
    <lineage>
        <taxon>Bacteria</taxon>
        <taxon>Bacillati</taxon>
        <taxon>Bacillota</taxon>
        <taxon>Clostridia</taxon>
        <taxon>Lachnospirales</taxon>
        <taxon>Lachnospiraceae</taxon>
        <taxon>Parablautia</taxon>
    </lineage>
</organism>
<dbReference type="Proteomes" id="UP001154420">
    <property type="component" value="Unassembled WGS sequence"/>
</dbReference>
<evidence type="ECO:0000259" key="5">
    <source>
        <dbReference type="SMART" id="SM00507"/>
    </source>
</evidence>
<protein>
    <recommendedName>
        <fullName evidence="4">Putative HNH nuclease YajD</fullName>
    </recommendedName>
</protein>
<dbReference type="GO" id="GO:0005829">
    <property type="term" value="C:cytosol"/>
    <property type="evidence" value="ECO:0007669"/>
    <property type="project" value="TreeGrafter"/>
</dbReference>
<keyword evidence="7" id="KW-1185">Reference proteome</keyword>
<keyword evidence="6" id="KW-0255">Endonuclease</keyword>
<dbReference type="SMART" id="SM00507">
    <property type="entry name" value="HNHc"/>
    <property type="match status" value="1"/>
</dbReference>
<evidence type="ECO:0000313" key="6">
    <source>
        <dbReference type="EMBL" id="NBJ91622.1"/>
    </source>
</evidence>
<comment type="similarity">
    <text evidence="3">Belongs to the HNH nuclease family.</text>
</comment>
<dbReference type="PANTHER" id="PTHR41286:SF1">
    <property type="entry name" value="HNH NUCLEASE YAJD-RELATED"/>
    <property type="match status" value="1"/>
</dbReference>
<dbReference type="PANTHER" id="PTHR41286">
    <property type="entry name" value="HNH NUCLEASE YAJD-RELATED"/>
    <property type="match status" value="1"/>
</dbReference>
<dbReference type="InterPro" id="IPR002711">
    <property type="entry name" value="HNH"/>
</dbReference>
<dbReference type="CDD" id="cd00085">
    <property type="entry name" value="HNHc"/>
    <property type="match status" value="1"/>
</dbReference>
<sequence>MPRRPKRPCSFPGCPKLTEGRFCEEHEKQENRRYEMYGRDPAVRRRYGRAWKRIRDRYAAKHPLCEECQKKGVLRPVEEVHHRLPLAEGGTHDESNLISLCQSCHARIHAERGDRWNKR</sequence>
<comment type="caution">
    <text evidence="6">The sequence shown here is derived from an EMBL/GenBank/DDBJ whole genome shotgun (WGS) entry which is preliminary data.</text>
</comment>
<dbReference type="OrthoDB" id="9779761at2"/>
<feature type="domain" description="HNH nuclease" evidence="5">
    <location>
        <begin position="53"/>
        <end position="106"/>
    </location>
</feature>
<accession>A0A9X5BDG6</accession>
<dbReference type="RefSeq" id="WP_160558712.1">
    <property type="nucleotide sequence ID" value="NZ_QZDT01000003.1"/>
</dbReference>
<keyword evidence="1" id="KW-0540">Nuclease</keyword>
<name>A0A9X5BDG6_9FIRM</name>
<dbReference type="GO" id="GO:0016787">
    <property type="term" value="F:hydrolase activity"/>
    <property type="evidence" value="ECO:0007669"/>
    <property type="project" value="UniProtKB-KW"/>
</dbReference>
<dbReference type="InterPro" id="IPR003615">
    <property type="entry name" value="HNH_nuc"/>
</dbReference>
<dbReference type="GO" id="GO:0003676">
    <property type="term" value="F:nucleic acid binding"/>
    <property type="evidence" value="ECO:0007669"/>
    <property type="project" value="InterPro"/>
</dbReference>
<dbReference type="Pfam" id="PF01844">
    <property type="entry name" value="HNH"/>
    <property type="match status" value="1"/>
</dbReference>
<dbReference type="GO" id="GO:0004519">
    <property type="term" value="F:endonuclease activity"/>
    <property type="evidence" value="ECO:0007669"/>
    <property type="project" value="UniProtKB-KW"/>
</dbReference>
<evidence type="ECO:0000256" key="4">
    <source>
        <dbReference type="ARBA" id="ARBA00040194"/>
    </source>
</evidence>
<evidence type="ECO:0000256" key="2">
    <source>
        <dbReference type="ARBA" id="ARBA00022801"/>
    </source>
</evidence>